<dbReference type="OrthoDB" id="9806880at2"/>
<evidence type="ECO:0000256" key="1">
    <source>
        <dbReference type="ARBA" id="ARBA00005189"/>
    </source>
</evidence>
<keyword evidence="6" id="KW-0812">Transmembrane</keyword>
<dbReference type="EMBL" id="AFNV02000007">
    <property type="protein sequence ID" value="ERJ19759.1"/>
    <property type="molecule type" value="Genomic_DNA"/>
</dbReference>
<keyword evidence="2" id="KW-0444">Lipid biosynthesis</keyword>
<dbReference type="PANTHER" id="PTHR10434:SF64">
    <property type="entry name" value="1-ACYL-SN-GLYCEROL-3-PHOSPHATE ACYLTRANSFERASE-RELATED"/>
    <property type="match status" value="1"/>
</dbReference>
<accession>U2FV04</accession>
<dbReference type="SUPFAM" id="SSF69593">
    <property type="entry name" value="Glycerol-3-phosphate (1)-acyltransferase"/>
    <property type="match status" value="1"/>
</dbReference>
<dbReference type="STRING" id="1033802.SSPSH_001220"/>
<gene>
    <name evidence="8" type="ORF">SSPSH_001220</name>
</gene>
<keyword evidence="6" id="KW-1133">Transmembrane helix</keyword>
<evidence type="ECO:0000256" key="5">
    <source>
        <dbReference type="ARBA" id="ARBA00023315"/>
    </source>
</evidence>
<evidence type="ECO:0000256" key="2">
    <source>
        <dbReference type="ARBA" id="ARBA00022516"/>
    </source>
</evidence>
<dbReference type="RefSeq" id="WP_021031476.1">
    <property type="nucleotide sequence ID" value="NZ_AFNV02000007.1"/>
</dbReference>
<keyword evidence="5 8" id="KW-0012">Acyltransferase</keyword>
<protein>
    <submittedName>
        <fullName evidence="8">1-acyl-sn-glycerol-3-phosphate acyltransferase protein</fullName>
        <ecNumber evidence="8">2.3.1.51</ecNumber>
    </submittedName>
</protein>
<comment type="caution">
    <text evidence="8">The sequence shown here is derived from an EMBL/GenBank/DDBJ whole genome shotgun (WGS) entry which is preliminary data.</text>
</comment>
<dbReference type="InterPro" id="IPR002123">
    <property type="entry name" value="Plipid/glycerol_acylTrfase"/>
</dbReference>
<keyword evidence="4" id="KW-0443">Lipid metabolism</keyword>
<keyword evidence="9" id="KW-1185">Reference proteome</keyword>
<evidence type="ECO:0000313" key="8">
    <source>
        <dbReference type="EMBL" id="ERJ19759.1"/>
    </source>
</evidence>
<dbReference type="PANTHER" id="PTHR10434">
    <property type="entry name" value="1-ACYL-SN-GLYCEROL-3-PHOSPHATE ACYLTRANSFERASE"/>
    <property type="match status" value="1"/>
</dbReference>
<dbReference type="Proteomes" id="UP000006242">
    <property type="component" value="Unassembled WGS sequence"/>
</dbReference>
<dbReference type="SMART" id="SM00563">
    <property type="entry name" value="PlsC"/>
    <property type="match status" value="1"/>
</dbReference>
<evidence type="ECO:0000256" key="4">
    <source>
        <dbReference type="ARBA" id="ARBA00023098"/>
    </source>
</evidence>
<reference evidence="8 9" key="2">
    <citation type="journal article" date="2013" name="PLoS ONE">
        <title>INDIGO - INtegrated Data Warehouse of MIcrobial GenOmes with Examples from the Red Sea Extremophiles.</title>
        <authorList>
            <person name="Alam I."/>
            <person name="Antunes A."/>
            <person name="Kamau A.A."/>
            <person name="Ba Alawi W."/>
            <person name="Kalkatawi M."/>
            <person name="Stingl U."/>
            <person name="Bajic V.B."/>
        </authorList>
    </citation>
    <scope>NUCLEOTIDE SEQUENCE [LARGE SCALE GENOMIC DNA]</scope>
    <source>
        <strain evidence="8 9">E1L3A</strain>
    </source>
</reference>
<keyword evidence="6" id="KW-0472">Membrane</keyword>
<evidence type="ECO:0000256" key="3">
    <source>
        <dbReference type="ARBA" id="ARBA00022679"/>
    </source>
</evidence>
<organism evidence="8 9">
    <name type="scientific">Salinisphaera shabanensis E1L3A</name>
    <dbReference type="NCBI Taxonomy" id="1033802"/>
    <lineage>
        <taxon>Bacteria</taxon>
        <taxon>Pseudomonadati</taxon>
        <taxon>Pseudomonadota</taxon>
        <taxon>Gammaproteobacteria</taxon>
        <taxon>Salinisphaerales</taxon>
        <taxon>Salinisphaeraceae</taxon>
        <taxon>Salinisphaera</taxon>
    </lineage>
</organism>
<keyword evidence="3 8" id="KW-0808">Transferase</keyword>
<reference evidence="8 9" key="1">
    <citation type="journal article" date="2011" name="J. Bacteriol.">
        <title>Genome sequence of Salinisphaera shabanensis, a gammaproteobacterium from the harsh, variable environment of the brine-seawater interface of the Shaban Deep in the Red Sea.</title>
        <authorList>
            <person name="Antunes A."/>
            <person name="Alam I."/>
            <person name="Bajic V.B."/>
            <person name="Stingl U."/>
        </authorList>
    </citation>
    <scope>NUCLEOTIDE SEQUENCE [LARGE SCALE GENOMIC DNA]</scope>
    <source>
        <strain evidence="8 9">E1L3A</strain>
    </source>
</reference>
<dbReference type="GO" id="GO:0006654">
    <property type="term" value="P:phosphatidic acid biosynthetic process"/>
    <property type="evidence" value="ECO:0007669"/>
    <property type="project" value="TreeGrafter"/>
</dbReference>
<dbReference type="AlphaFoldDB" id="U2FV04"/>
<dbReference type="eggNOG" id="COG0204">
    <property type="taxonomic scope" value="Bacteria"/>
</dbReference>
<dbReference type="Pfam" id="PF01553">
    <property type="entry name" value="Acyltransferase"/>
    <property type="match status" value="1"/>
</dbReference>
<dbReference type="GO" id="GO:0003841">
    <property type="term" value="F:1-acylglycerol-3-phosphate O-acyltransferase activity"/>
    <property type="evidence" value="ECO:0007669"/>
    <property type="project" value="UniProtKB-EC"/>
</dbReference>
<feature type="domain" description="Phospholipid/glycerol acyltransferase" evidence="7">
    <location>
        <begin position="77"/>
        <end position="188"/>
    </location>
</feature>
<proteinExistence type="predicted"/>
<feature type="transmembrane region" description="Helical" evidence="6">
    <location>
        <begin position="23"/>
        <end position="43"/>
    </location>
</feature>
<evidence type="ECO:0000259" key="7">
    <source>
        <dbReference type="SMART" id="SM00563"/>
    </source>
</evidence>
<evidence type="ECO:0000313" key="9">
    <source>
        <dbReference type="Proteomes" id="UP000006242"/>
    </source>
</evidence>
<sequence length="273" mass="30018">MVDSSFSAAPRPLIGRLGMCLKAAHLTGLLLLGIVLLPCVPLIGNRSWKLVRWWHGRMLRVLRVELEIDGELPAGPTLIVANHCSWLDIIVLGHAFNASFVSKAEIGGWPLVGAFARAAGTLFLSRGAGKTSETSARIRSVLDAGRSVLFFPEGTTTTDPMPRRFHARLFAAAIEGEYPVLPVALRYCDDTTPADMHHALAPWVNEAALWPHFRDLFRVHDMRAQVRLCAPIDPRGYDRRSLAEASYLAISHRQSMAAIKARRRAMPGSRSAA</sequence>
<name>U2FV04_9GAMM</name>
<dbReference type="EC" id="2.3.1.51" evidence="8"/>
<comment type="pathway">
    <text evidence="1">Lipid metabolism.</text>
</comment>
<dbReference type="CDD" id="cd07989">
    <property type="entry name" value="LPLAT_AGPAT-like"/>
    <property type="match status" value="1"/>
</dbReference>
<evidence type="ECO:0000256" key="6">
    <source>
        <dbReference type="SAM" id="Phobius"/>
    </source>
</evidence>